<sequence>MHQPHYESQCKKCLGHASALRRELVLLSVSGRPVWDMASSPIDESQCKTCLGHDIGLDYSKWFNWRFIVYIEIRELMTMCAAKVARGSSPYVGEASHTISEAIDILLWLNWLCVALRIGGMYCFIGRDTLVCLGCVEDTAFGHGCVPWPCASNWLLTSEIESQYFCTRPATRACDSRVRDTGCRHGRVLDRAKTPIGLNLEFNSHGLGARTCLLVLRPCEPYRPSAQPGQNGHTGVLSFHTGVCPYLKLRSFQSL</sequence>
<evidence type="ECO:0000313" key="1">
    <source>
        <dbReference type="EMBL" id="KHG14983.1"/>
    </source>
</evidence>
<reference evidence="2" key="1">
    <citation type="submission" date="2014-09" db="EMBL/GenBank/DDBJ databases">
        <authorList>
            <person name="Mudge J."/>
            <person name="Ramaraj T."/>
            <person name="Lindquist I.E."/>
            <person name="Bharti A.K."/>
            <person name="Sundararajan A."/>
            <person name="Cameron C.T."/>
            <person name="Woodward J.E."/>
            <person name="May G.D."/>
            <person name="Brubaker C."/>
            <person name="Broadhvest J."/>
            <person name="Wilkins T.A."/>
        </authorList>
    </citation>
    <scope>NUCLEOTIDE SEQUENCE</scope>
    <source>
        <strain evidence="2">cv. AKA8401</strain>
    </source>
</reference>
<protein>
    <submittedName>
        <fullName evidence="1">Aerobic cobaltochelatase subunit CobS</fullName>
    </submittedName>
</protein>
<keyword evidence="2" id="KW-1185">Reference proteome</keyword>
<organism evidence="1 2">
    <name type="scientific">Gossypium arboreum</name>
    <name type="common">Tree cotton</name>
    <name type="synonym">Gossypium nanking</name>
    <dbReference type="NCBI Taxonomy" id="29729"/>
    <lineage>
        <taxon>Eukaryota</taxon>
        <taxon>Viridiplantae</taxon>
        <taxon>Streptophyta</taxon>
        <taxon>Embryophyta</taxon>
        <taxon>Tracheophyta</taxon>
        <taxon>Spermatophyta</taxon>
        <taxon>Magnoliopsida</taxon>
        <taxon>eudicotyledons</taxon>
        <taxon>Gunneridae</taxon>
        <taxon>Pentapetalae</taxon>
        <taxon>rosids</taxon>
        <taxon>malvids</taxon>
        <taxon>Malvales</taxon>
        <taxon>Malvaceae</taxon>
        <taxon>Malvoideae</taxon>
        <taxon>Gossypium</taxon>
    </lineage>
</organism>
<name>A0A0B0NKB5_GOSAR</name>
<evidence type="ECO:0000313" key="2">
    <source>
        <dbReference type="Proteomes" id="UP000032142"/>
    </source>
</evidence>
<gene>
    <name evidence="1" type="ORF">F383_17124</name>
</gene>
<dbReference type="AlphaFoldDB" id="A0A0B0NKB5"/>
<proteinExistence type="predicted"/>
<dbReference type="Proteomes" id="UP000032142">
    <property type="component" value="Unassembled WGS sequence"/>
</dbReference>
<dbReference type="EMBL" id="KN402742">
    <property type="protein sequence ID" value="KHG14983.1"/>
    <property type="molecule type" value="Genomic_DNA"/>
</dbReference>
<accession>A0A0B0NKB5</accession>